<accession>A0ABM7VN47</accession>
<name>A0ABM7VN47_9BACT</name>
<protein>
    <recommendedName>
        <fullName evidence="6">Mutator family transposase</fullName>
    </recommendedName>
</protein>
<dbReference type="InterPro" id="IPR001207">
    <property type="entry name" value="Transposase_mutator"/>
</dbReference>
<evidence type="ECO:0000256" key="2">
    <source>
        <dbReference type="ARBA" id="ARBA00010961"/>
    </source>
</evidence>
<dbReference type="Pfam" id="PF00872">
    <property type="entry name" value="Transposase_mut"/>
    <property type="match status" value="1"/>
</dbReference>
<dbReference type="EMBL" id="AP025302">
    <property type="protein sequence ID" value="BDD02429.1"/>
    <property type="molecule type" value="Genomic_DNA"/>
</dbReference>
<evidence type="ECO:0000256" key="3">
    <source>
        <dbReference type="ARBA" id="ARBA00022578"/>
    </source>
</evidence>
<keyword evidence="6" id="KW-0814">Transposable element</keyword>
<evidence type="ECO:0000256" key="5">
    <source>
        <dbReference type="ARBA" id="ARBA00023172"/>
    </source>
</evidence>
<evidence type="ECO:0000313" key="8">
    <source>
        <dbReference type="EMBL" id="BDD02429.1"/>
    </source>
</evidence>
<dbReference type="Proteomes" id="UP001354989">
    <property type="component" value="Plasmid pPP10"/>
</dbReference>
<keyword evidence="9" id="KW-1185">Reference proteome</keyword>
<keyword evidence="3 6" id="KW-0815">Transposition</keyword>
<keyword evidence="4 6" id="KW-0238">DNA-binding</keyword>
<keyword evidence="8" id="KW-0614">Plasmid</keyword>
<feature type="compositionally biased region" description="Basic residues" evidence="7">
    <location>
        <begin position="65"/>
        <end position="79"/>
    </location>
</feature>
<keyword evidence="5 6" id="KW-0233">DNA recombination</keyword>
<evidence type="ECO:0000256" key="6">
    <source>
        <dbReference type="RuleBase" id="RU365089"/>
    </source>
</evidence>
<dbReference type="PANTHER" id="PTHR33217:SF8">
    <property type="entry name" value="MUTATOR FAMILY TRANSPOSASE"/>
    <property type="match status" value="1"/>
</dbReference>
<dbReference type="NCBIfam" id="NF033543">
    <property type="entry name" value="transpos_IS256"/>
    <property type="match status" value="1"/>
</dbReference>
<proteinExistence type="inferred from homology"/>
<evidence type="ECO:0000256" key="7">
    <source>
        <dbReference type="SAM" id="MobiDB-lite"/>
    </source>
</evidence>
<evidence type="ECO:0000256" key="4">
    <source>
        <dbReference type="ARBA" id="ARBA00023125"/>
    </source>
</evidence>
<gene>
    <name evidence="8" type="ORF">PEPS_47090</name>
</gene>
<comment type="similarity">
    <text evidence="2 6">Belongs to the transposase mutator family.</text>
</comment>
<evidence type="ECO:0000313" key="9">
    <source>
        <dbReference type="Proteomes" id="UP001354989"/>
    </source>
</evidence>
<organism evidence="8 9">
    <name type="scientific">Persicobacter psychrovividus</name>
    <dbReference type="NCBI Taxonomy" id="387638"/>
    <lineage>
        <taxon>Bacteria</taxon>
        <taxon>Pseudomonadati</taxon>
        <taxon>Bacteroidota</taxon>
        <taxon>Cytophagia</taxon>
        <taxon>Cytophagales</taxon>
        <taxon>Persicobacteraceae</taxon>
        <taxon>Persicobacter</taxon>
    </lineage>
</organism>
<geneLocation type="plasmid" evidence="8 9">
    <name>pPP10</name>
</geneLocation>
<feature type="region of interest" description="Disordered" evidence="7">
    <location>
        <begin position="59"/>
        <end position="79"/>
    </location>
</feature>
<comment type="function">
    <text evidence="1 6">Required for the transposition of the insertion element.</text>
</comment>
<dbReference type="PANTHER" id="PTHR33217">
    <property type="entry name" value="TRANSPOSASE FOR INSERTION SEQUENCE ELEMENT IS1081"/>
    <property type="match status" value="1"/>
</dbReference>
<reference evidence="8 9" key="1">
    <citation type="submission" date="2021-12" db="EMBL/GenBank/DDBJ databases">
        <title>Genome sequencing of bacteria with rrn-lacking chromosome and rrn-plasmid.</title>
        <authorList>
            <person name="Anda M."/>
            <person name="Iwasaki W."/>
        </authorList>
    </citation>
    <scope>NUCLEOTIDE SEQUENCE [LARGE SCALE GENOMIC DNA]</scope>
    <source>
        <strain evidence="8 9">NBRC 101262</strain>
        <plasmid evidence="8 9">pPP10</plasmid>
    </source>
</reference>
<sequence length="358" mass="40895">MDNYQDKEHEQSANFEEMRDLAIKQLKSGKSLTGEGGVFAPLLKQFLDSALEAEMETHLQAEKKSNKKNKRNGKRKKMVKTSAGEIELITPQDRNNDFEPVIVPKRSTILADSLSPKILALYSKGMSLRDISEYIQEMYDSKVSAQTLSSIIDKVLPEVKAWQNRDLKPVYSIVWMDAIHFKVKGEDGRVTSRAVYNVLALDEEGKMDLIGMYISESEGAKFCLSVLTHLKNRGLNDILIACTDNLKGFSEAIQSIYPDTEIQKYIIHQIRNSIKYVASKDQKEFMKDLKLVYRATTSELTENELNNLKGKWGAKYPIVIESWERNWDELTNYFKYDSHIRKMIYTTNAVGRVSSPGP</sequence>
<evidence type="ECO:0000256" key="1">
    <source>
        <dbReference type="ARBA" id="ARBA00002190"/>
    </source>
</evidence>